<evidence type="ECO:0000256" key="5">
    <source>
        <dbReference type="ARBA" id="ARBA00022737"/>
    </source>
</evidence>
<keyword evidence="8" id="KW-0969">Cilium</keyword>
<dbReference type="FunFam" id="2.130.10.10:FF:001320">
    <property type="entry name" value="Predicted protein"/>
    <property type="match status" value="1"/>
</dbReference>
<evidence type="ECO:0000259" key="13">
    <source>
        <dbReference type="Pfam" id="PF23409"/>
    </source>
</evidence>
<evidence type="ECO:0000313" key="14">
    <source>
        <dbReference type="EMBL" id="CUG89220.1"/>
    </source>
</evidence>
<dbReference type="InterPro" id="IPR001680">
    <property type="entry name" value="WD40_rpt"/>
</dbReference>
<dbReference type="SUPFAM" id="SSF50978">
    <property type="entry name" value="WD40 repeat-like"/>
    <property type="match status" value="1"/>
</dbReference>
<dbReference type="PROSITE" id="PS50082">
    <property type="entry name" value="WD_REPEATS_2"/>
    <property type="match status" value="4"/>
</dbReference>
<keyword evidence="4 12" id="KW-0853">WD repeat</keyword>
<feature type="repeat" description="WD" evidence="12">
    <location>
        <begin position="417"/>
        <end position="458"/>
    </location>
</feature>
<evidence type="ECO:0000256" key="10">
    <source>
        <dbReference type="ARBA" id="ARBA00029456"/>
    </source>
</evidence>
<evidence type="ECO:0000256" key="7">
    <source>
        <dbReference type="ARBA" id="ARBA00022980"/>
    </source>
</evidence>
<dbReference type="GO" id="GO:0005840">
    <property type="term" value="C:ribosome"/>
    <property type="evidence" value="ECO:0007669"/>
    <property type="project" value="UniProtKB-KW"/>
</dbReference>
<dbReference type="Gene3D" id="2.130.10.10">
    <property type="entry name" value="YVTN repeat-like/Quinoprotein amine dehydrogenase"/>
    <property type="match status" value="3"/>
</dbReference>
<dbReference type="InterPro" id="IPR011047">
    <property type="entry name" value="Quinoprotein_ADH-like_sf"/>
</dbReference>
<comment type="similarity">
    <text evidence="10">Belongs to the CFAP52 family.</text>
</comment>
<keyword evidence="15" id="KW-1185">Reference proteome</keyword>
<dbReference type="EMBL" id="CYKH01001715">
    <property type="protein sequence ID" value="CUG89220.1"/>
    <property type="molecule type" value="Genomic_DNA"/>
</dbReference>
<accession>A0A0S4JJ02</accession>
<dbReference type="InterPro" id="IPR019775">
    <property type="entry name" value="WD40_repeat_CS"/>
</dbReference>
<keyword evidence="3" id="KW-0963">Cytoplasm</keyword>
<sequence length="629" mass="68151">MAADLEHKPRLVLESVVGFGGTVEGGLHIHPDGKHLLYPLGTCIVVREIGNPKATGFLNGHSDKISCLAVSNSGRYVASGQSTHMGFQADICVFDFQERKLVHRMLLHKVKVQALAFSADEQYLASVGGQDDNTLVVWDLTTGRPVCGGPAATDLSLCIRFFNNRSDMLVTGGASTLRVWDIDFQNRKINATDVNMGNIRRQIETIAIEAADRYAYCGTASGDVVCIQLNGPKNYKMIGPTKKFANGILSTTLTSDGDVLIGGGAGDVAVLSKVDLSLIKSVTVQGGVTSVSALGDHFFIGTNMSNVYYLNNKTFKDELRQTCHYQTVNDVVFPHGYSELFATCSANEIRVWNTKTSAELLRIQVGNLECNSIVFTKDGRSIVSGWSDGKVRAFGPQSGKLIYAINDAHKLQGMKRISGSHAGVTAVCVDNSNQRIITGGADSQVRVWRISGQAFTMEASMKEHKATINAISINSSDTECVSASDDGSCIVWDLKRFMRRNIMYAQTYFKSASYFFDESQLLTSGSDRKVTYWDAVDCSAIREIEASKTGEINGLDISADGTFFATGGGDRIVKIWGYDDGTCAAIGLGHSTNISKVKIAPDGKRVVSVSEEGAVMVWRVPELDIQQLV</sequence>
<dbReference type="FunFam" id="2.130.10.10:FF:000173">
    <property type="entry name" value="Cilia- and flagella-associated protein 52"/>
    <property type="match status" value="1"/>
</dbReference>
<keyword evidence="7" id="KW-0689">Ribosomal protein</keyword>
<evidence type="ECO:0000256" key="6">
    <source>
        <dbReference type="ARBA" id="ARBA00022846"/>
    </source>
</evidence>
<comment type="subcellular location">
    <subcellularLocation>
        <location evidence="1">Cell projection</location>
        <location evidence="1">Cilium</location>
        <location evidence="1">Flagellum</location>
    </subcellularLocation>
    <subcellularLocation>
        <location evidence="2">Cytoplasm</location>
    </subcellularLocation>
</comment>
<evidence type="ECO:0000256" key="9">
    <source>
        <dbReference type="ARBA" id="ARBA00023273"/>
    </source>
</evidence>
<gene>
    <name evidence="14" type="ORF">BSAL_19940</name>
</gene>
<dbReference type="InterPro" id="IPR050630">
    <property type="entry name" value="WD_repeat_EMAP"/>
</dbReference>
<organism evidence="14 15">
    <name type="scientific">Bodo saltans</name>
    <name type="common">Flagellated protozoan</name>
    <dbReference type="NCBI Taxonomy" id="75058"/>
    <lineage>
        <taxon>Eukaryota</taxon>
        <taxon>Discoba</taxon>
        <taxon>Euglenozoa</taxon>
        <taxon>Kinetoplastea</taxon>
        <taxon>Metakinetoplastina</taxon>
        <taxon>Eubodonida</taxon>
        <taxon>Bodonidae</taxon>
        <taxon>Bodo</taxon>
    </lineage>
</organism>
<keyword evidence="6" id="KW-0282">Flagellum</keyword>
<protein>
    <recommendedName>
        <fullName evidence="11">Cilia- and flagella-associated protein 52</fullName>
    </recommendedName>
</protein>
<evidence type="ECO:0000256" key="12">
    <source>
        <dbReference type="PROSITE-ProRule" id="PRU00221"/>
    </source>
</evidence>
<dbReference type="PANTHER" id="PTHR13720:SF14">
    <property type="entry name" value="CILIA- AND FLAGELLA-ASSOCIATED PROTEIN 52"/>
    <property type="match status" value="1"/>
</dbReference>
<feature type="domain" description="EML-like first beta-propeller" evidence="13">
    <location>
        <begin position="59"/>
        <end position="307"/>
    </location>
</feature>
<feature type="repeat" description="WD" evidence="12">
    <location>
        <begin position="461"/>
        <end position="495"/>
    </location>
</feature>
<reference evidence="15" key="1">
    <citation type="submission" date="2015-09" db="EMBL/GenBank/DDBJ databases">
        <authorList>
            <consortium name="Pathogen Informatics"/>
        </authorList>
    </citation>
    <scope>NUCLEOTIDE SEQUENCE [LARGE SCALE GENOMIC DNA]</scope>
    <source>
        <strain evidence="15">Lake Konstanz</strain>
    </source>
</reference>
<name>A0A0S4JJ02_BODSA</name>
<dbReference type="InterPro" id="IPR015943">
    <property type="entry name" value="WD40/YVTN_repeat-like_dom_sf"/>
</dbReference>
<feature type="repeat" description="WD" evidence="12">
    <location>
        <begin position="545"/>
        <end position="586"/>
    </location>
</feature>
<dbReference type="SUPFAM" id="SSF50998">
    <property type="entry name" value="Quinoprotein alcohol dehydrogenase-like"/>
    <property type="match status" value="1"/>
</dbReference>
<proteinExistence type="inferred from homology"/>
<evidence type="ECO:0000313" key="15">
    <source>
        <dbReference type="Proteomes" id="UP000051952"/>
    </source>
</evidence>
<evidence type="ECO:0000256" key="3">
    <source>
        <dbReference type="ARBA" id="ARBA00022490"/>
    </source>
</evidence>
<keyword evidence="7" id="KW-0687">Ribonucleoprotein</keyword>
<dbReference type="PROSITE" id="PS00678">
    <property type="entry name" value="WD_REPEATS_1"/>
    <property type="match status" value="2"/>
</dbReference>
<dbReference type="Pfam" id="PF23409">
    <property type="entry name" value="Beta-prop_EML"/>
    <property type="match status" value="1"/>
</dbReference>
<dbReference type="VEuPathDB" id="TriTrypDB:BSAL_19940"/>
<dbReference type="GO" id="GO:0031514">
    <property type="term" value="C:motile cilium"/>
    <property type="evidence" value="ECO:0007669"/>
    <property type="project" value="UniProtKB-SubCell"/>
</dbReference>
<keyword evidence="5" id="KW-0677">Repeat</keyword>
<dbReference type="FunFam" id="2.130.10.10:FF:000207">
    <property type="entry name" value="Cilia- and flagella-associated protein 52"/>
    <property type="match status" value="1"/>
</dbReference>
<dbReference type="OMA" id="RIMVYNF"/>
<dbReference type="AlphaFoldDB" id="A0A0S4JJ02"/>
<evidence type="ECO:0000256" key="2">
    <source>
        <dbReference type="ARBA" id="ARBA00004496"/>
    </source>
</evidence>
<dbReference type="OrthoDB" id="6252103at2759"/>
<dbReference type="Pfam" id="PF00400">
    <property type="entry name" value="WD40"/>
    <property type="match status" value="4"/>
</dbReference>
<dbReference type="PANTHER" id="PTHR13720">
    <property type="entry name" value="WD-40 REPEAT PROTEIN"/>
    <property type="match status" value="1"/>
</dbReference>
<evidence type="ECO:0000256" key="8">
    <source>
        <dbReference type="ARBA" id="ARBA00023069"/>
    </source>
</evidence>
<dbReference type="InterPro" id="IPR036322">
    <property type="entry name" value="WD40_repeat_dom_sf"/>
</dbReference>
<evidence type="ECO:0000256" key="1">
    <source>
        <dbReference type="ARBA" id="ARBA00004230"/>
    </source>
</evidence>
<dbReference type="SMART" id="SM00320">
    <property type="entry name" value="WD40"/>
    <property type="match status" value="10"/>
</dbReference>
<keyword evidence="9" id="KW-0966">Cell projection</keyword>
<dbReference type="GO" id="GO:0005930">
    <property type="term" value="C:axoneme"/>
    <property type="evidence" value="ECO:0007669"/>
    <property type="project" value="UniProtKB-ARBA"/>
</dbReference>
<dbReference type="InterPro" id="IPR055439">
    <property type="entry name" value="Beta-prop_EML_1st"/>
</dbReference>
<evidence type="ECO:0000256" key="11">
    <source>
        <dbReference type="ARBA" id="ARBA00029552"/>
    </source>
</evidence>
<evidence type="ECO:0000256" key="4">
    <source>
        <dbReference type="ARBA" id="ARBA00022574"/>
    </source>
</evidence>
<dbReference type="PROSITE" id="PS50294">
    <property type="entry name" value="WD_REPEATS_REGION"/>
    <property type="match status" value="3"/>
</dbReference>
<feature type="repeat" description="WD" evidence="12">
    <location>
        <begin position="587"/>
        <end position="620"/>
    </location>
</feature>
<dbReference type="Proteomes" id="UP000051952">
    <property type="component" value="Unassembled WGS sequence"/>
</dbReference>